<proteinExistence type="predicted"/>
<evidence type="ECO:0000313" key="2">
    <source>
        <dbReference type="Proteomes" id="UP001164250"/>
    </source>
</evidence>
<gene>
    <name evidence="1" type="ORF">Patl1_29190</name>
</gene>
<dbReference type="Proteomes" id="UP001164250">
    <property type="component" value="Chromosome 5"/>
</dbReference>
<protein>
    <submittedName>
        <fullName evidence="1">Uncharacterized protein</fullName>
    </submittedName>
</protein>
<sequence length="96" mass="10889">MPLKDSTETKMGCQERRRGRMLELGALLGFPHLPGSLPEDQLALANSLMHYLPSTLLSEIQNLMLKSMEVRVLFKTYIILRMLTSNSIKGLGSHRY</sequence>
<accession>A0ACC1BEX7</accession>
<reference evidence="2" key="1">
    <citation type="journal article" date="2023" name="G3 (Bethesda)">
        <title>Genome assembly and association tests identify interacting loci associated with vigor, precocity, and sex in interspecific pistachio rootstocks.</title>
        <authorList>
            <person name="Palmer W."/>
            <person name="Jacygrad E."/>
            <person name="Sagayaradj S."/>
            <person name="Cavanaugh K."/>
            <person name="Han R."/>
            <person name="Bertier L."/>
            <person name="Beede B."/>
            <person name="Kafkas S."/>
            <person name="Golino D."/>
            <person name="Preece J."/>
            <person name="Michelmore R."/>
        </authorList>
    </citation>
    <scope>NUCLEOTIDE SEQUENCE [LARGE SCALE GENOMIC DNA]</scope>
</reference>
<organism evidence="1 2">
    <name type="scientific">Pistacia atlantica</name>
    <dbReference type="NCBI Taxonomy" id="434234"/>
    <lineage>
        <taxon>Eukaryota</taxon>
        <taxon>Viridiplantae</taxon>
        <taxon>Streptophyta</taxon>
        <taxon>Embryophyta</taxon>
        <taxon>Tracheophyta</taxon>
        <taxon>Spermatophyta</taxon>
        <taxon>Magnoliopsida</taxon>
        <taxon>eudicotyledons</taxon>
        <taxon>Gunneridae</taxon>
        <taxon>Pentapetalae</taxon>
        <taxon>rosids</taxon>
        <taxon>malvids</taxon>
        <taxon>Sapindales</taxon>
        <taxon>Anacardiaceae</taxon>
        <taxon>Pistacia</taxon>
    </lineage>
</organism>
<evidence type="ECO:0000313" key="1">
    <source>
        <dbReference type="EMBL" id="KAJ0097411.1"/>
    </source>
</evidence>
<keyword evidence="2" id="KW-1185">Reference proteome</keyword>
<comment type="caution">
    <text evidence="1">The sequence shown here is derived from an EMBL/GenBank/DDBJ whole genome shotgun (WGS) entry which is preliminary data.</text>
</comment>
<dbReference type="EMBL" id="CM047901">
    <property type="protein sequence ID" value="KAJ0097411.1"/>
    <property type="molecule type" value="Genomic_DNA"/>
</dbReference>
<name>A0ACC1BEX7_9ROSI</name>